<dbReference type="Pfam" id="PF17399">
    <property type="entry name" value="DUF5405"/>
    <property type="match status" value="1"/>
</dbReference>
<reference evidence="2" key="1">
    <citation type="submission" date="2023-08" db="EMBL/GenBank/DDBJ databases">
        <title>The Comparative Genomic Analysis of Yersiniaceae from Polar Regions.</title>
        <authorList>
            <person name="Goncharov A."/>
            <person name="Aslanov B."/>
            <person name="Kolodzhieva V."/>
            <person name="Azarov D."/>
            <person name="Mochov A."/>
            <person name="Lebedeva E."/>
        </authorList>
    </citation>
    <scope>NUCLEOTIDE SEQUENCE</scope>
    <source>
        <strain evidence="2">Vf</strain>
    </source>
</reference>
<evidence type="ECO:0000313" key="3">
    <source>
        <dbReference type="Proteomes" id="UP001224622"/>
    </source>
</evidence>
<accession>A0AAJ1YCX5</accession>
<name>A0AAJ1YCX5_SERFO</name>
<dbReference type="RefSeq" id="WP_309047933.1">
    <property type="nucleotide sequence ID" value="NZ_JAVIGA010000020.1"/>
</dbReference>
<dbReference type="EMBL" id="JAVIGA010000020">
    <property type="protein sequence ID" value="MDQ9128271.1"/>
    <property type="molecule type" value="Genomic_DNA"/>
</dbReference>
<protein>
    <submittedName>
        <fullName evidence="2">DUF5405 family protein</fullName>
    </submittedName>
</protein>
<dbReference type="InterPro" id="IPR035404">
    <property type="entry name" value="DUF5405"/>
</dbReference>
<proteinExistence type="predicted"/>
<feature type="domain" description="DUF5405" evidence="1">
    <location>
        <begin position="14"/>
        <end position="101"/>
    </location>
</feature>
<organism evidence="2 3">
    <name type="scientific">Serratia fonticola</name>
    <dbReference type="NCBI Taxonomy" id="47917"/>
    <lineage>
        <taxon>Bacteria</taxon>
        <taxon>Pseudomonadati</taxon>
        <taxon>Pseudomonadota</taxon>
        <taxon>Gammaproteobacteria</taxon>
        <taxon>Enterobacterales</taxon>
        <taxon>Yersiniaceae</taxon>
        <taxon>Serratia</taxon>
    </lineage>
</organism>
<evidence type="ECO:0000259" key="1">
    <source>
        <dbReference type="Pfam" id="PF17399"/>
    </source>
</evidence>
<dbReference type="AlphaFoldDB" id="A0AAJ1YCX5"/>
<dbReference type="Proteomes" id="UP001224622">
    <property type="component" value="Unassembled WGS sequence"/>
</dbReference>
<comment type="caution">
    <text evidence="2">The sequence shown here is derived from an EMBL/GenBank/DDBJ whole genome shotgun (WGS) entry which is preliminary data.</text>
</comment>
<gene>
    <name evidence="2" type="ORF">RDT67_17740</name>
</gene>
<sequence length="112" mass="12677">MDKQIRTAQSPASRVVIKGWYAITKMRTGCFILSDVKEDKETGQAFYPTIAIYSDELKLTADIINLSVKRGVFLKTITSFNDLSRQGRYIAGLCRDAIGELNKKEEQQPCRI</sequence>
<evidence type="ECO:0000313" key="2">
    <source>
        <dbReference type="EMBL" id="MDQ9128271.1"/>
    </source>
</evidence>